<evidence type="ECO:0000313" key="3">
    <source>
        <dbReference type="Proteomes" id="UP000785679"/>
    </source>
</evidence>
<proteinExistence type="predicted"/>
<keyword evidence="1" id="KW-0472">Membrane</keyword>
<keyword evidence="1" id="KW-1133">Transmembrane helix</keyword>
<gene>
    <name evidence="2" type="ORF">FGO68_gene5799</name>
</gene>
<protein>
    <submittedName>
        <fullName evidence="2">Uncharacterized protein</fullName>
    </submittedName>
</protein>
<reference evidence="2" key="1">
    <citation type="submission" date="2019-06" db="EMBL/GenBank/DDBJ databases">
        <authorList>
            <person name="Zheng W."/>
        </authorList>
    </citation>
    <scope>NUCLEOTIDE SEQUENCE</scope>
    <source>
        <strain evidence="2">QDHG01</strain>
    </source>
</reference>
<evidence type="ECO:0000256" key="1">
    <source>
        <dbReference type="SAM" id="Phobius"/>
    </source>
</evidence>
<dbReference type="EMBL" id="RRYP01000606">
    <property type="protein sequence ID" value="TNV87147.1"/>
    <property type="molecule type" value="Genomic_DNA"/>
</dbReference>
<feature type="transmembrane region" description="Helical" evidence="1">
    <location>
        <begin position="89"/>
        <end position="111"/>
    </location>
</feature>
<keyword evidence="3" id="KW-1185">Reference proteome</keyword>
<comment type="caution">
    <text evidence="2">The sequence shown here is derived from an EMBL/GenBank/DDBJ whole genome shotgun (WGS) entry which is preliminary data.</text>
</comment>
<feature type="transmembrane region" description="Helical" evidence="1">
    <location>
        <begin position="36"/>
        <end position="58"/>
    </location>
</feature>
<keyword evidence="1" id="KW-0812">Transmembrane</keyword>
<dbReference type="Proteomes" id="UP000785679">
    <property type="component" value="Unassembled WGS sequence"/>
</dbReference>
<sequence length="214" mass="25135">MRKTHAALGRHKLDFYSRIQWLLISLHHQKCWDINYFFVTLCAICFVKTLTEVANVVFLRPMSQPSTFQVKYFRTIFTKDHVTGLSTQVAVFIAVKTHWVFNIVSCKLLWLIKTFNAFKQQALIGRVYLIFIQFLLLSFHQGYSILAMPKHLSLLYIDNCPFLGLHLWYINLFIRDPLSFALLIEILHELKVLLAYFCVFSKYSPEILAHKISV</sequence>
<accession>A0A8J8P4W1</accession>
<organism evidence="2 3">
    <name type="scientific">Halteria grandinella</name>
    <dbReference type="NCBI Taxonomy" id="5974"/>
    <lineage>
        <taxon>Eukaryota</taxon>
        <taxon>Sar</taxon>
        <taxon>Alveolata</taxon>
        <taxon>Ciliophora</taxon>
        <taxon>Intramacronucleata</taxon>
        <taxon>Spirotrichea</taxon>
        <taxon>Stichotrichia</taxon>
        <taxon>Sporadotrichida</taxon>
        <taxon>Halteriidae</taxon>
        <taxon>Halteria</taxon>
    </lineage>
</organism>
<feature type="transmembrane region" description="Helical" evidence="1">
    <location>
        <begin position="123"/>
        <end position="143"/>
    </location>
</feature>
<name>A0A8J8P4W1_HALGN</name>
<evidence type="ECO:0000313" key="2">
    <source>
        <dbReference type="EMBL" id="TNV87147.1"/>
    </source>
</evidence>
<dbReference type="AlphaFoldDB" id="A0A8J8P4W1"/>